<name>A0ABR2S6Z3_9ROSI</name>
<organism evidence="1 2">
    <name type="scientific">Hibiscus sabdariffa</name>
    <name type="common">roselle</name>
    <dbReference type="NCBI Taxonomy" id="183260"/>
    <lineage>
        <taxon>Eukaryota</taxon>
        <taxon>Viridiplantae</taxon>
        <taxon>Streptophyta</taxon>
        <taxon>Embryophyta</taxon>
        <taxon>Tracheophyta</taxon>
        <taxon>Spermatophyta</taxon>
        <taxon>Magnoliopsida</taxon>
        <taxon>eudicotyledons</taxon>
        <taxon>Gunneridae</taxon>
        <taxon>Pentapetalae</taxon>
        <taxon>rosids</taxon>
        <taxon>malvids</taxon>
        <taxon>Malvales</taxon>
        <taxon>Malvaceae</taxon>
        <taxon>Malvoideae</taxon>
        <taxon>Hibiscus</taxon>
    </lineage>
</organism>
<dbReference type="EMBL" id="JBBPBN010000016">
    <property type="protein sequence ID" value="KAK9021016.1"/>
    <property type="molecule type" value="Genomic_DNA"/>
</dbReference>
<sequence>MDQRSQKPCCFLGFTAILRIGRENGDSVEMFLKCISRPRHWFVNSFDLCTNGEMSVVTTLNCWRMFELSGRIVKGKVYKEKGSILLRQSGLPPAWHLLSSKFCFQGLLVPAEEVTAGEKQWFSSGCFCAGLGSRVLVSFLLIFYNEMLIVHDISWLYPLFSESVSDHALLSWLMKTNGRAIACPTSHLVGVDFLIMGKIIFSRILQRVTSNPLAISGIKGILHPVGPFFDFDELHSAIFKAPISTYIHFAASSLLFDSNQGEWNCKTSGGPHESHGMQTFASFGIAKGYWCYFKTRVDVQEGPSTPTSFFESVEAVKADDPKQDHLQPE</sequence>
<accession>A0ABR2S6Z3</accession>
<evidence type="ECO:0000313" key="1">
    <source>
        <dbReference type="EMBL" id="KAK9021016.1"/>
    </source>
</evidence>
<reference evidence="1 2" key="1">
    <citation type="journal article" date="2024" name="G3 (Bethesda)">
        <title>Genome assembly of Hibiscus sabdariffa L. provides insights into metabolisms of medicinal natural products.</title>
        <authorList>
            <person name="Kim T."/>
        </authorList>
    </citation>
    <scope>NUCLEOTIDE SEQUENCE [LARGE SCALE GENOMIC DNA]</scope>
    <source>
        <strain evidence="1">TK-2024</strain>
        <tissue evidence="1">Old leaves</tissue>
    </source>
</reference>
<keyword evidence="2" id="KW-1185">Reference proteome</keyword>
<dbReference type="Proteomes" id="UP001396334">
    <property type="component" value="Unassembled WGS sequence"/>
</dbReference>
<protein>
    <submittedName>
        <fullName evidence="1">Uncharacterized protein</fullName>
    </submittedName>
</protein>
<proteinExistence type="predicted"/>
<gene>
    <name evidence="1" type="ORF">V6N11_011026</name>
</gene>
<evidence type="ECO:0000313" key="2">
    <source>
        <dbReference type="Proteomes" id="UP001396334"/>
    </source>
</evidence>
<comment type="caution">
    <text evidence="1">The sequence shown here is derived from an EMBL/GenBank/DDBJ whole genome shotgun (WGS) entry which is preliminary data.</text>
</comment>